<feature type="compositionally biased region" description="Basic and acidic residues" evidence="1">
    <location>
        <begin position="754"/>
        <end position="765"/>
    </location>
</feature>
<dbReference type="InterPro" id="IPR011990">
    <property type="entry name" value="TPR-like_helical_dom_sf"/>
</dbReference>
<dbReference type="Proteomes" id="UP001178507">
    <property type="component" value="Unassembled WGS sequence"/>
</dbReference>
<protein>
    <submittedName>
        <fullName evidence="2">Uncharacterized protein</fullName>
    </submittedName>
</protein>
<evidence type="ECO:0000313" key="3">
    <source>
        <dbReference type="Proteomes" id="UP001178507"/>
    </source>
</evidence>
<sequence>MHGHDEPDPGKRQPQVEPSQEPSASAGEGIRIDYDSGWADRLFDFMDSRNSAEYNVTARAGQQLQWQVNGGPGELQSTPSPEQFPLLIEKKEAGEAVDVPRAATADDCERQLKDLKDHPKARTKPQYEKYIGAARSLLLCEKAYLPTTEGSLPFEEVVKELSAKGVANLGALLSKLMPEINEMDGTCAQRLLEKIIEEVGSEKTSPKIERMYDKQKKGCYKKVCARTLADAKNQLRKICSSNQGDQDESKTLRLTSETLEAYCSLLELYRPEDPQAEDPQATEAKITLNWWLGEILAETPGDRSDSLPNKLTRKRDNPKMFVKKKDDKDAAYFFKAAIEEYEAAIEKHKQAASGNLGDVAETADADVRFWAGEDQYSRMTACYHSYAVALIKRLKAAETEPAKEARTTDWTSGWTSVKVACERAKLGWEKMPPHGAVVTQVYKEEQMIKAYATMALACMQLFILNPNSTNEENAIRCCKGLLTELEKQPQHQKMFFQVCGDLAYLHGRKQHWEEAWQFCSKAQEAAKEFEKDALLPAAERAHLSRHYLNCGVVLVSLSREVKELEEAKSYFEMGVDDSLTCRYHLAKVLLELPEPALPIIQEHFKAYLTGRLKELQGEKIDDARCLEERANESREEASAGEGIRIDYDSGWADRLFDFMASRNSAEYNVTARAGQQLQWQVNGGPGELQSTPSPEQFPLLIEKKDWQGKLLCDRANEYASFVASKDEFAEDAKQEAIELRDKIHTVLRGCCEEKGADKAEEKANDAPDCPVSE</sequence>
<feature type="region of interest" description="Disordered" evidence="1">
    <location>
        <begin position="1"/>
        <end position="32"/>
    </location>
</feature>
<accession>A0AA36HN25</accession>
<proteinExistence type="predicted"/>
<reference evidence="2" key="1">
    <citation type="submission" date="2023-08" db="EMBL/GenBank/DDBJ databases">
        <authorList>
            <person name="Chen Y."/>
            <person name="Shah S."/>
            <person name="Dougan E. K."/>
            <person name="Thang M."/>
            <person name="Chan C."/>
        </authorList>
    </citation>
    <scope>NUCLEOTIDE SEQUENCE</scope>
</reference>
<dbReference type="AlphaFoldDB" id="A0AA36HN25"/>
<gene>
    <name evidence="2" type="ORF">EVOR1521_LOCUS2065</name>
</gene>
<organism evidence="2 3">
    <name type="scientific">Effrenium voratum</name>
    <dbReference type="NCBI Taxonomy" id="2562239"/>
    <lineage>
        <taxon>Eukaryota</taxon>
        <taxon>Sar</taxon>
        <taxon>Alveolata</taxon>
        <taxon>Dinophyceae</taxon>
        <taxon>Suessiales</taxon>
        <taxon>Symbiodiniaceae</taxon>
        <taxon>Effrenium</taxon>
    </lineage>
</organism>
<evidence type="ECO:0000256" key="1">
    <source>
        <dbReference type="SAM" id="MobiDB-lite"/>
    </source>
</evidence>
<dbReference type="EMBL" id="CAUJNA010000101">
    <property type="protein sequence ID" value="CAJ1371841.1"/>
    <property type="molecule type" value="Genomic_DNA"/>
</dbReference>
<comment type="caution">
    <text evidence="2">The sequence shown here is derived from an EMBL/GenBank/DDBJ whole genome shotgun (WGS) entry which is preliminary data.</text>
</comment>
<evidence type="ECO:0000313" key="2">
    <source>
        <dbReference type="EMBL" id="CAJ1371841.1"/>
    </source>
</evidence>
<keyword evidence="3" id="KW-1185">Reference proteome</keyword>
<dbReference type="SUPFAM" id="SSF48452">
    <property type="entry name" value="TPR-like"/>
    <property type="match status" value="1"/>
</dbReference>
<feature type="compositionally biased region" description="Basic and acidic residues" evidence="1">
    <location>
        <begin position="1"/>
        <end position="11"/>
    </location>
</feature>
<feature type="region of interest" description="Disordered" evidence="1">
    <location>
        <begin position="754"/>
        <end position="773"/>
    </location>
</feature>
<name>A0AA36HN25_9DINO</name>